<organism evidence="9 10">
    <name type="scientific">Symbiochloris irregularis</name>
    <dbReference type="NCBI Taxonomy" id="706552"/>
    <lineage>
        <taxon>Eukaryota</taxon>
        <taxon>Viridiplantae</taxon>
        <taxon>Chlorophyta</taxon>
        <taxon>core chlorophytes</taxon>
        <taxon>Trebouxiophyceae</taxon>
        <taxon>Trebouxiales</taxon>
        <taxon>Trebouxiaceae</taxon>
        <taxon>Symbiochloris</taxon>
    </lineage>
</organism>
<keyword evidence="2 4" id="KW-0863">Zinc-finger</keyword>
<dbReference type="InterPro" id="IPR004331">
    <property type="entry name" value="SPX_dom"/>
</dbReference>
<dbReference type="Gene3D" id="3.30.40.10">
    <property type="entry name" value="Zinc/RING finger domain, C3HC4 (zinc finger)"/>
    <property type="match status" value="1"/>
</dbReference>
<dbReference type="Pfam" id="PF13445">
    <property type="entry name" value="zf-RING_UBOX"/>
    <property type="match status" value="1"/>
</dbReference>
<evidence type="ECO:0000313" key="10">
    <source>
        <dbReference type="Proteomes" id="UP001465755"/>
    </source>
</evidence>
<dbReference type="InterPro" id="IPR013083">
    <property type="entry name" value="Znf_RING/FYVE/PHD"/>
</dbReference>
<dbReference type="Pfam" id="PF06888">
    <property type="entry name" value="Put_Phosphatase"/>
    <property type="match status" value="1"/>
</dbReference>
<dbReference type="SMART" id="SM00577">
    <property type="entry name" value="CPDc"/>
    <property type="match status" value="1"/>
</dbReference>
<accession>A0AAW1NYF5</accession>
<dbReference type="PROSITE" id="PS50089">
    <property type="entry name" value="ZF_RING_2"/>
    <property type="match status" value="1"/>
</dbReference>
<dbReference type="CDD" id="cd14447">
    <property type="entry name" value="SPX"/>
    <property type="match status" value="1"/>
</dbReference>
<dbReference type="InterPro" id="IPR017907">
    <property type="entry name" value="Znf_RING_CS"/>
</dbReference>
<name>A0AAW1NYF5_9CHLO</name>
<dbReference type="GO" id="GO:0016791">
    <property type="term" value="F:phosphatase activity"/>
    <property type="evidence" value="ECO:0007669"/>
    <property type="project" value="InterPro"/>
</dbReference>
<reference evidence="9 10" key="1">
    <citation type="journal article" date="2024" name="Nat. Commun.">
        <title>Phylogenomics reveals the evolutionary origins of lichenization in chlorophyte algae.</title>
        <authorList>
            <person name="Puginier C."/>
            <person name="Libourel C."/>
            <person name="Otte J."/>
            <person name="Skaloud P."/>
            <person name="Haon M."/>
            <person name="Grisel S."/>
            <person name="Petersen M."/>
            <person name="Berrin J.G."/>
            <person name="Delaux P.M."/>
            <person name="Dal Grande F."/>
            <person name="Keller J."/>
        </authorList>
    </citation>
    <scope>NUCLEOTIDE SEQUENCE [LARGE SCALE GENOMIC DNA]</scope>
    <source>
        <strain evidence="9 10">SAG 2036</strain>
    </source>
</reference>
<proteinExistence type="predicted"/>
<dbReference type="InterPro" id="IPR016965">
    <property type="entry name" value="Pase_PHOSPHO-typ"/>
</dbReference>
<dbReference type="PROSITE" id="PS51382">
    <property type="entry name" value="SPX"/>
    <property type="match status" value="1"/>
</dbReference>
<keyword evidence="1" id="KW-0479">Metal-binding</keyword>
<gene>
    <name evidence="9" type="ORF">WJX73_008637</name>
</gene>
<dbReference type="SMART" id="SM00184">
    <property type="entry name" value="RING"/>
    <property type="match status" value="1"/>
</dbReference>
<evidence type="ECO:0000256" key="4">
    <source>
        <dbReference type="PROSITE-ProRule" id="PRU00175"/>
    </source>
</evidence>
<dbReference type="Proteomes" id="UP001465755">
    <property type="component" value="Unassembled WGS sequence"/>
</dbReference>
<dbReference type="EMBL" id="JALJOQ010000089">
    <property type="protein sequence ID" value="KAK9799425.1"/>
    <property type="molecule type" value="Genomic_DNA"/>
</dbReference>
<dbReference type="InterPro" id="IPR036412">
    <property type="entry name" value="HAD-like_sf"/>
</dbReference>
<feature type="compositionally biased region" description="Polar residues" evidence="5">
    <location>
        <begin position="291"/>
        <end position="310"/>
    </location>
</feature>
<dbReference type="PANTHER" id="PTHR12210">
    <property type="entry name" value="DULLARD PROTEIN PHOSPHATASE"/>
    <property type="match status" value="1"/>
</dbReference>
<feature type="domain" description="SPX" evidence="8">
    <location>
        <begin position="1"/>
        <end position="123"/>
    </location>
</feature>
<dbReference type="CDD" id="cd16449">
    <property type="entry name" value="RING-HC"/>
    <property type="match status" value="1"/>
</dbReference>
<dbReference type="InterPro" id="IPR001841">
    <property type="entry name" value="Znf_RING"/>
</dbReference>
<evidence type="ECO:0000259" key="8">
    <source>
        <dbReference type="PROSITE" id="PS51382"/>
    </source>
</evidence>
<dbReference type="InterPro" id="IPR050365">
    <property type="entry name" value="TIM50"/>
</dbReference>
<evidence type="ECO:0008006" key="11">
    <source>
        <dbReference type="Google" id="ProtNLM"/>
    </source>
</evidence>
<feature type="region of interest" description="Disordered" evidence="5">
    <location>
        <begin position="285"/>
        <end position="312"/>
    </location>
</feature>
<evidence type="ECO:0000256" key="1">
    <source>
        <dbReference type="ARBA" id="ARBA00022723"/>
    </source>
</evidence>
<dbReference type="CDD" id="cd07521">
    <property type="entry name" value="HAD_FCP1-like"/>
    <property type="match status" value="1"/>
</dbReference>
<evidence type="ECO:0000256" key="2">
    <source>
        <dbReference type="ARBA" id="ARBA00022771"/>
    </source>
</evidence>
<dbReference type="AlphaFoldDB" id="A0AAW1NYF5"/>
<dbReference type="InterPro" id="IPR023214">
    <property type="entry name" value="HAD_sf"/>
</dbReference>
<feature type="domain" description="FCP1 homology" evidence="7">
    <location>
        <begin position="411"/>
        <end position="578"/>
    </location>
</feature>
<comment type="caution">
    <text evidence="9">The sequence shown here is derived from an EMBL/GenBank/DDBJ whole genome shotgun (WGS) entry which is preliminary data.</text>
</comment>
<protein>
    <recommendedName>
        <fullName evidence="11">CTD small phosphatase-like protein 2</fullName>
    </recommendedName>
</protein>
<feature type="domain" description="RING-type" evidence="6">
    <location>
        <begin position="170"/>
        <end position="257"/>
    </location>
</feature>
<dbReference type="PROSITE" id="PS50969">
    <property type="entry name" value="FCP1"/>
    <property type="match status" value="1"/>
</dbReference>
<dbReference type="SUPFAM" id="SSF57850">
    <property type="entry name" value="RING/U-box"/>
    <property type="match status" value="1"/>
</dbReference>
<evidence type="ECO:0000256" key="3">
    <source>
        <dbReference type="ARBA" id="ARBA00022833"/>
    </source>
</evidence>
<dbReference type="Gene3D" id="3.40.50.1000">
    <property type="entry name" value="HAD superfamily/HAD-like"/>
    <property type="match status" value="1"/>
</dbReference>
<dbReference type="SUPFAM" id="SSF56784">
    <property type="entry name" value="HAD-like"/>
    <property type="match status" value="2"/>
</dbReference>
<evidence type="ECO:0000259" key="6">
    <source>
        <dbReference type="PROSITE" id="PS50089"/>
    </source>
</evidence>
<evidence type="ECO:0000259" key="7">
    <source>
        <dbReference type="PROSITE" id="PS50969"/>
    </source>
</evidence>
<keyword evidence="10" id="KW-1185">Reference proteome</keyword>
<evidence type="ECO:0000256" key="5">
    <source>
        <dbReference type="SAM" id="MobiDB-lite"/>
    </source>
</evidence>
<sequence length="869" mass="94692">MKFGKRLAAETGRRWQEHYIDYKACKRAIHLDVLAKDEHGSNFQRVITRELQEANLFYLSEEAKLEVLMAALVADSPPDSLQALRMEVNALRKFAVLNYVAVVKGVKKRNRHLRKACSSSSAPMSAVQLLSKQPFFTSTRLAALTTQAELLAEGLQSDRVAAELVADFECPICLGLLHAPVVLTCAHRFCWGCLLAYCAVQAQPAAPGEDGKADKAMSDECDSDDSAHHSQLLANMEGIYCDSGKSTSTEAACPVCRKPHLLNLDQLQVDPMLNKFVEGLRQRQAELAHPSGQQQSPVTQLQLTGPNAASSGEVDASLLWDLPPMSRASSSSSTASSPFSSASVLIEAEDKAAAVVDVELPCVEPDLRPDLRTPEPCAVPDPMAESATDAAVVTPQQEQGAAFLLPPQAAHLKGRLTAVLDLDGTLVSTYSPKRAPRLPPGCTSFLCGQGSKLNPQGVLVIERPGLRLFLQRLASFAEVVVFTAGLQDYAQPILDHLHSKYGALNLRLYREATSACPAYPCVKDLGRLGRSSMRTVLLDDTPLAFVRQPDNGIPVLSFRGDVDDRVLLEAMLPLLEKLSASPDVRPVLHARFDMQRWFSSQGISLAEPDVKKPSVKRQLARPISTKRSVEDLRQTVARPVTPPSNAEILARRPPSSASDTLLLCDFDNTLTDFDAGERLVGALAPELVPMLASLQMPANFVPVTNAVLAEMARRGTTRDKILAELRVMGRELPPCSLSLLRWAERARLDMRIISDCNSVFINAMLVGAKVNDLVREIITNGARFEACPPAEAPATATSWVMGLPGRAVKSQAKSQGAAFKLVVHPWHQTHYDSAHGCTLCPDNLCKGREAPVHWWSTHLELVALVQRFV</sequence>
<dbReference type="GO" id="GO:0008270">
    <property type="term" value="F:zinc ion binding"/>
    <property type="evidence" value="ECO:0007669"/>
    <property type="project" value="UniProtKB-KW"/>
</dbReference>
<dbReference type="InterPro" id="IPR027370">
    <property type="entry name" value="Znf-RING_euk"/>
</dbReference>
<keyword evidence="3" id="KW-0862">Zinc</keyword>
<dbReference type="InterPro" id="IPR004274">
    <property type="entry name" value="FCP1_dom"/>
</dbReference>
<evidence type="ECO:0000313" key="9">
    <source>
        <dbReference type="EMBL" id="KAK9799425.1"/>
    </source>
</evidence>
<dbReference type="PROSITE" id="PS00518">
    <property type="entry name" value="ZF_RING_1"/>
    <property type="match status" value="1"/>
</dbReference>
<dbReference type="Pfam" id="PF03031">
    <property type="entry name" value="NIF"/>
    <property type="match status" value="1"/>
</dbReference>